<keyword evidence="15 18" id="KW-0418">Kinase</keyword>
<dbReference type="EC" id="2.7.3.9" evidence="7 18"/>
<keyword evidence="13 18" id="KW-0598">Phosphotransferase system</keyword>
<evidence type="ECO:0000256" key="10">
    <source>
        <dbReference type="ARBA" id="ARBA00022490"/>
    </source>
</evidence>
<dbReference type="PROSITE" id="PS00742">
    <property type="entry name" value="PEP_ENZYMES_2"/>
    <property type="match status" value="1"/>
</dbReference>
<dbReference type="Proteomes" id="UP000509833">
    <property type="component" value="Chromosome"/>
</dbReference>
<evidence type="ECO:0000256" key="8">
    <source>
        <dbReference type="ARBA" id="ARBA00016544"/>
    </source>
</evidence>
<evidence type="ECO:0000259" key="24">
    <source>
        <dbReference type="Pfam" id="PF05524"/>
    </source>
</evidence>
<feature type="binding site" evidence="20">
    <location>
        <position position="298"/>
    </location>
    <ligand>
        <name>phosphoenolpyruvate</name>
        <dbReference type="ChEBI" id="CHEBI:58702"/>
    </ligand>
</feature>
<dbReference type="GO" id="GO:0046872">
    <property type="term" value="F:metal ion binding"/>
    <property type="evidence" value="ECO:0007669"/>
    <property type="project" value="UniProtKB-KW"/>
</dbReference>
<evidence type="ECO:0000259" key="22">
    <source>
        <dbReference type="Pfam" id="PF00391"/>
    </source>
</evidence>
<feature type="domain" description="Phosphotransferase system enzyme I N-terminal" evidence="24">
    <location>
        <begin position="6"/>
        <end position="128"/>
    </location>
</feature>
<dbReference type="InterPro" id="IPR008279">
    <property type="entry name" value="PEP-util_enz_mobile_dom"/>
</dbReference>
<evidence type="ECO:0000256" key="7">
    <source>
        <dbReference type="ARBA" id="ARBA00012232"/>
    </source>
</evidence>
<dbReference type="FunFam" id="3.20.20.60:FF:000007">
    <property type="entry name" value="Phosphoenolpyruvate-protein phosphotransferase"/>
    <property type="match status" value="1"/>
</dbReference>
<dbReference type="PIRSF" id="PIRSF000732">
    <property type="entry name" value="PTS_enzyme_I"/>
    <property type="match status" value="1"/>
</dbReference>
<evidence type="ECO:0000256" key="2">
    <source>
        <dbReference type="ARBA" id="ARBA00001946"/>
    </source>
</evidence>
<dbReference type="InterPro" id="IPR015813">
    <property type="entry name" value="Pyrv/PenolPyrv_kinase-like_dom"/>
</dbReference>
<feature type="active site" description="Proton donor" evidence="19">
    <location>
        <position position="506"/>
    </location>
</feature>
<dbReference type="AlphaFoldDB" id="A0A8D6U3E2"/>
<evidence type="ECO:0000256" key="4">
    <source>
        <dbReference type="ARBA" id="ARBA00004496"/>
    </source>
</evidence>
<feature type="active site" description="Tele-phosphohistidine intermediate" evidence="19">
    <location>
        <position position="191"/>
    </location>
</feature>
<dbReference type="FunFam" id="1.10.274.10:FF:000001">
    <property type="entry name" value="Phosphoenolpyruvate-protein phosphotransferase"/>
    <property type="match status" value="1"/>
</dbReference>
<dbReference type="InterPro" id="IPR000121">
    <property type="entry name" value="PEP_util_C"/>
</dbReference>
<dbReference type="InterPro" id="IPR050499">
    <property type="entry name" value="PEP-utilizing_PTS_enzyme"/>
</dbReference>
<evidence type="ECO:0000256" key="18">
    <source>
        <dbReference type="PIRNR" id="PIRNR000732"/>
    </source>
</evidence>
<comment type="subunit">
    <text evidence="6">Homodimer.</text>
</comment>
<feature type="binding site" evidence="20">
    <location>
        <position position="469"/>
    </location>
    <ligand>
        <name>phosphoenolpyruvate</name>
        <dbReference type="ChEBI" id="CHEBI:58702"/>
    </ligand>
</feature>
<evidence type="ECO:0000259" key="23">
    <source>
        <dbReference type="Pfam" id="PF02896"/>
    </source>
</evidence>
<evidence type="ECO:0000256" key="19">
    <source>
        <dbReference type="PIRSR" id="PIRSR000732-1"/>
    </source>
</evidence>
<dbReference type="InterPro" id="IPR040442">
    <property type="entry name" value="Pyrv_kinase-like_dom_sf"/>
</dbReference>
<evidence type="ECO:0000313" key="26">
    <source>
        <dbReference type="Proteomes" id="UP000509833"/>
    </source>
</evidence>
<dbReference type="SUPFAM" id="SSF51621">
    <property type="entry name" value="Phosphoenolpyruvate/pyruvate domain"/>
    <property type="match status" value="1"/>
</dbReference>
<evidence type="ECO:0000256" key="20">
    <source>
        <dbReference type="PIRSR" id="PIRSR000732-2"/>
    </source>
</evidence>
<evidence type="ECO:0000256" key="1">
    <source>
        <dbReference type="ARBA" id="ARBA00000683"/>
    </source>
</evidence>
<feature type="binding site" evidence="21">
    <location>
        <position position="435"/>
    </location>
    <ligand>
        <name>Mg(2+)</name>
        <dbReference type="ChEBI" id="CHEBI:18420"/>
    </ligand>
</feature>
<dbReference type="SUPFAM" id="SSF52009">
    <property type="entry name" value="Phosphohistidine domain"/>
    <property type="match status" value="1"/>
</dbReference>
<comment type="cofactor">
    <cofactor evidence="2 18 21">
        <name>Mg(2+)</name>
        <dbReference type="ChEBI" id="CHEBI:18420"/>
    </cofactor>
</comment>
<feature type="binding site" evidence="20">
    <location>
        <position position="334"/>
    </location>
    <ligand>
        <name>phosphoenolpyruvate</name>
        <dbReference type="ChEBI" id="CHEBI:58702"/>
    </ligand>
</feature>
<dbReference type="PANTHER" id="PTHR46244:SF3">
    <property type="entry name" value="PHOSPHOENOLPYRUVATE-PROTEIN PHOSPHOTRANSFERASE"/>
    <property type="match status" value="1"/>
</dbReference>
<dbReference type="Gene3D" id="1.10.274.10">
    <property type="entry name" value="PtsI, HPr-binding domain"/>
    <property type="match status" value="1"/>
</dbReference>
<evidence type="ECO:0000256" key="15">
    <source>
        <dbReference type="ARBA" id="ARBA00022777"/>
    </source>
</evidence>
<feature type="binding site" evidence="20">
    <location>
        <begin position="458"/>
        <end position="459"/>
    </location>
    <ligand>
        <name>phosphoenolpyruvate</name>
        <dbReference type="ChEBI" id="CHEBI:58702"/>
    </ligand>
</feature>
<dbReference type="PANTHER" id="PTHR46244">
    <property type="entry name" value="PHOSPHOENOLPYRUVATE-PROTEIN PHOSPHOTRANSFERASE"/>
    <property type="match status" value="1"/>
</dbReference>
<dbReference type="NCBIfam" id="TIGR01417">
    <property type="entry name" value="PTS_I_fam"/>
    <property type="match status" value="1"/>
</dbReference>
<evidence type="ECO:0000256" key="17">
    <source>
        <dbReference type="ARBA" id="ARBA00033235"/>
    </source>
</evidence>
<feature type="binding site" evidence="21">
    <location>
        <position position="459"/>
    </location>
    <ligand>
        <name>Mg(2+)</name>
        <dbReference type="ChEBI" id="CHEBI:18420"/>
    </ligand>
</feature>
<dbReference type="PRINTS" id="PR01736">
    <property type="entry name" value="PHPHTRNFRASE"/>
</dbReference>
<dbReference type="Pfam" id="PF05524">
    <property type="entry name" value="PEP-utilisers_N"/>
    <property type="match status" value="1"/>
</dbReference>
<keyword evidence="12 18" id="KW-0808">Transferase</keyword>
<comment type="similarity">
    <text evidence="5 18">Belongs to the PEP-utilizing enzyme family.</text>
</comment>
<evidence type="ECO:0000256" key="3">
    <source>
        <dbReference type="ARBA" id="ARBA00002728"/>
    </source>
</evidence>
<name>A0A8D6U3E2_STRTR</name>
<keyword evidence="10 18" id="KW-0963">Cytoplasm</keyword>
<dbReference type="GO" id="GO:0009401">
    <property type="term" value="P:phosphoenolpyruvate-dependent sugar phosphotransferase system"/>
    <property type="evidence" value="ECO:0007669"/>
    <property type="project" value="UniProtKB-KW"/>
</dbReference>
<dbReference type="EMBL" id="LR822017">
    <property type="protein sequence ID" value="CAD0138145.1"/>
    <property type="molecule type" value="Genomic_DNA"/>
</dbReference>
<dbReference type="GO" id="GO:0016301">
    <property type="term" value="F:kinase activity"/>
    <property type="evidence" value="ECO:0007669"/>
    <property type="project" value="UniProtKB-KW"/>
</dbReference>
<dbReference type="InterPro" id="IPR008731">
    <property type="entry name" value="PTS_EIN"/>
</dbReference>
<evidence type="ECO:0000256" key="21">
    <source>
        <dbReference type="PIRSR" id="PIRSR000732-3"/>
    </source>
</evidence>
<accession>A0A8D6U3E2</accession>
<dbReference type="Gene3D" id="3.20.20.60">
    <property type="entry name" value="Phosphoenolpyruvate-binding domains"/>
    <property type="match status" value="1"/>
</dbReference>
<evidence type="ECO:0000313" key="25">
    <source>
        <dbReference type="EMBL" id="CAD0138145.1"/>
    </source>
</evidence>
<dbReference type="Pfam" id="PF02896">
    <property type="entry name" value="PEP-utilizers_C"/>
    <property type="match status" value="1"/>
</dbReference>
<proteinExistence type="inferred from homology"/>
<keyword evidence="9 18" id="KW-0813">Transport</keyword>
<evidence type="ECO:0000256" key="11">
    <source>
        <dbReference type="ARBA" id="ARBA00022597"/>
    </source>
</evidence>
<dbReference type="GO" id="GO:0005737">
    <property type="term" value="C:cytoplasm"/>
    <property type="evidence" value="ECO:0007669"/>
    <property type="project" value="UniProtKB-SubCell"/>
</dbReference>
<feature type="domain" description="PEP-utilising enzyme C-terminal" evidence="23">
    <location>
        <begin position="252"/>
        <end position="545"/>
    </location>
</feature>
<evidence type="ECO:0000256" key="9">
    <source>
        <dbReference type="ARBA" id="ARBA00022448"/>
    </source>
</evidence>
<sequence>MTKVLKGIAASDGVAVAKAYLLVQPDLSFETVTVEDTSAEEARLDAALAASQDELSVIREKAVENLGEEAAAVFDAHLMVLADPEMTGQIKETIRAKQVNAEAALTEVTNMFIAIFEGMDDNPYMQERAADIRDVTKRVLAHLLGKKLPNPATINEESIVVAHDLTPSDTAQLNKKFVKAFVTDIGGRTSHSAIMARTLEIPAVLGTNNITELVKDGDILAVSGITGEVVINPTEEQIAEFKAAGEAYAKQKAEWAQLKDAPTVTADGKHFELAANIGTPKDVEAANDNGAEAVGLYRTEFLYMDSQDFPTEEDQYEAYKAVLEGMNGKPVVVRTMDIGGDKELPYFDLPKEMNPFLGYRALRISISETGNQMFRTQLRALLRASVHGKLRIMFPMVALLTEFRTAKSILEEEKAKLVAEGVAVADDIEVGIMIEIPAAAILADQFAKEVDFFSIGTNDLIQYTMAADRMNEQVSYLYQPYNPSILRLINNVIKAAHAEGKWAGMCGEMAGDQTAVPLLVGMGLDEFSMSATSILRTRSLMKKLDTAKMEEYANRALTECSTMEEVLELSKKYVNVD</sequence>
<comment type="function">
    <text evidence="3 18">General (non sugar-specific) component of the phosphoenolpyruvate-dependent sugar phosphotransferase system (sugar PTS). This major carbohydrate active-transport system catalyzes the phosphorylation of incoming sugar substrates concomitantly with their translocation across the cell membrane. Enzyme I transfers the phosphoryl group from phosphoenolpyruvate (PEP) to the phosphoryl carrier protein (HPr).</text>
</comment>
<dbReference type="InterPro" id="IPR023151">
    <property type="entry name" value="PEP_util_CS"/>
</dbReference>
<comment type="catalytic activity">
    <reaction evidence="1 18">
        <text>L-histidyl-[protein] + phosphoenolpyruvate = N(pros)-phospho-L-histidyl-[protein] + pyruvate</text>
        <dbReference type="Rhea" id="RHEA:23880"/>
        <dbReference type="Rhea" id="RHEA-COMP:9745"/>
        <dbReference type="Rhea" id="RHEA-COMP:9746"/>
        <dbReference type="ChEBI" id="CHEBI:15361"/>
        <dbReference type="ChEBI" id="CHEBI:29979"/>
        <dbReference type="ChEBI" id="CHEBI:58702"/>
        <dbReference type="ChEBI" id="CHEBI:64837"/>
        <dbReference type="EC" id="2.7.3.9"/>
    </reaction>
</comment>
<dbReference type="PROSITE" id="PS00370">
    <property type="entry name" value="PEP_ENZYMES_PHOS_SITE"/>
    <property type="match status" value="1"/>
</dbReference>
<evidence type="ECO:0000256" key="14">
    <source>
        <dbReference type="ARBA" id="ARBA00022723"/>
    </source>
</evidence>
<feature type="domain" description="PEP-utilising enzyme mobile" evidence="22">
    <location>
        <begin position="155"/>
        <end position="227"/>
    </location>
</feature>
<dbReference type="InterPro" id="IPR018274">
    <property type="entry name" value="PEP_util_AS"/>
</dbReference>
<evidence type="ECO:0000256" key="16">
    <source>
        <dbReference type="ARBA" id="ARBA00022842"/>
    </source>
</evidence>
<dbReference type="InterPro" id="IPR024692">
    <property type="entry name" value="PTS_EI"/>
</dbReference>
<dbReference type="InterPro" id="IPR036618">
    <property type="entry name" value="PtsI_HPr-bd_sf"/>
</dbReference>
<evidence type="ECO:0000256" key="12">
    <source>
        <dbReference type="ARBA" id="ARBA00022679"/>
    </source>
</evidence>
<dbReference type="GO" id="GO:0008965">
    <property type="term" value="F:phosphoenolpyruvate-protein phosphotransferase activity"/>
    <property type="evidence" value="ECO:0007669"/>
    <property type="project" value="UniProtKB-EC"/>
</dbReference>
<keyword evidence="14 18" id="KW-0479">Metal-binding</keyword>
<evidence type="ECO:0000256" key="13">
    <source>
        <dbReference type="ARBA" id="ARBA00022683"/>
    </source>
</evidence>
<comment type="subcellular location">
    <subcellularLocation>
        <location evidence="4 18">Cytoplasm</location>
    </subcellularLocation>
</comment>
<evidence type="ECO:0000256" key="5">
    <source>
        <dbReference type="ARBA" id="ARBA00007837"/>
    </source>
</evidence>
<reference evidence="25 26" key="1">
    <citation type="submission" date="2020-06" db="EMBL/GenBank/DDBJ databases">
        <authorList>
            <person name="Chuat V."/>
        </authorList>
    </citation>
    <scope>NUCLEOTIDE SEQUENCE [LARGE SCALE GENOMIC DNA]</scope>
    <source>
        <strain evidence="25">STH_CIRM_336</strain>
    </source>
</reference>
<evidence type="ECO:0000256" key="6">
    <source>
        <dbReference type="ARBA" id="ARBA00011738"/>
    </source>
</evidence>
<dbReference type="RefSeq" id="WP_179973824.1">
    <property type="nucleotide sequence ID" value="NZ_LR822017.1"/>
</dbReference>
<keyword evidence="11 18" id="KW-0762">Sugar transport</keyword>
<organism evidence="25 26">
    <name type="scientific">Streptococcus thermophilus</name>
    <dbReference type="NCBI Taxonomy" id="1308"/>
    <lineage>
        <taxon>Bacteria</taxon>
        <taxon>Bacillati</taxon>
        <taxon>Bacillota</taxon>
        <taxon>Bacilli</taxon>
        <taxon>Lactobacillales</taxon>
        <taxon>Streptococcaceae</taxon>
        <taxon>Streptococcus</taxon>
    </lineage>
</organism>
<dbReference type="Gene3D" id="3.50.30.10">
    <property type="entry name" value="Phosphohistidine domain"/>
    <property type="match status" value="1"/>
</dbReference>
<protein>
    <recommendedName>
        <fullName evidence="8 18">Phosphoenolpyruvate-protein phosphotransferase</fullName>
        <ecNumber evidence="7 18">2.7.3.9</ecNumber>
    </recommendedName>
    <alternativeName>
        <fullName evidence="17 18">Phosphotransferase system, enzyme I</fullName>
    </alternativeName>
</protein>
<dbReference type="Pfam" id="PF00391">
    <property type="entry name" value="PEP-utilizers"/>
    <property type="match status" value="1"/>
</dbReference>
<gene>
    <name evidence="25" type="primary">ptsI</name>
    <name evidence="25" type="ORF">STHERMO_1318</name>
</gene>
<keyword evidence="16 18" id="KW-0460">Magnesium</keyword>
<dbReference type="InterPro" id="IPR036637">
    <property type="entry name" value="Phosphohistidine_dom_sf"/>
</dbReference>
<dbReference type="SUPFAM" id="SSF47831">
    <property type="entry name" value="Enzyme I of the PEP:sugar phosphotransferase system HPr-binding (sub)domain"/>
    <property type="match status" value="1"/>
</dbReference>
<dbReference type="InterPro" id="IPR006318">
    <property type="entry name" value="PTS_EI-like"/>
</dbReference>